<organism evidence="1">
    <name type="scientific">Arundo donax</name>
    <name type="common">Giant reed</name>
    <name type="synonym">Donax arundinaceus</name>
    <dbReference type="NCBI Taxonomy" id="35708"/>
    <lineage>
        <taxon>Eukaryota</taxon>
        <taxon>Viridiplantae</taxon>
        <taxon>Streptophyta</taxon>
        <taxon>Embryophyta</taxon>
        <taxon>Tracheophyta</taxon>
        <taxon>Spermatophyta</taxon>
        <taxon>Magnoliopsida</taxon>
        <taxon>Liliopsida</taxon>
        <taxon>Poales</taxon>
        <taxon>Poaceae</taxon>
        <taxon>PACMAD clade</taxon>
        <taxon>Arundinoideae</taxon>
        <taxon>Arundineae</taxon>
        <taxon>Arundo</taxon>
    </lineage>
</organism>
<name>A0A0A9AC75_ARUDO</name>
<reference evidence="1" key="1">
    <citation type="submission" date="2014-09" db="EMBL/GenBank/DDBJ databases">
        <authorList>
            <person name="Magalhaes I.L.F."/>
            <person name="Oliveira U."/>
            <person name="Santos F.R."/>
            <person name="Vidigal T.H.D.A."/>
            <person name="Brescovit A.D."/>
            <person name="Santos A.J."/>
        </authorList>
    </citation>
    <scope>NUCLEOTIDE SEQUENCE</scope>
    <source>
        <tissue evidence="1">Shoot tissue taken approximately 20 cm above the soil surface</tissue>
    </source>
</reference>
<sequence>MKKVILIFLILNENLDNRHMILDFLCNVGIHFSAFLGFQNYMCSQEILFWATLP</sequence>
<reference evidence="1" key="2">
    <citation type="journal article" date="2015" name="Data Brief">
        <title>Shoot transcriptome of the giant reed, Arundo donax.</title>
        <authorList>
            <person name="Barrero R.A."/>
            <person name="Guerrero F.D."/>
            <person name="Moolhuijzen P."/>
            <person name="Goolsby J.A."/>
            <person name="Tidwell J."/>
            <person name="Bellgard S.E."/>
            <person name="Bellgard M.I."/>
        </authorList>
    </citation>
    <scope>NUCLEOTIDE SEQUENCE</scope>
    <source>
        <tissue evidence="1">Shoot tissue taken approximately 20 cm above the soil surface</tissue>
    </source>
</reference>
<evidence type="ECO:0000313" key="1">
    <source>
        <dbReference type="EMBL" id="JAD48711.1"/>
    </source>
</evidence>
<dbReference type="EMBL" id="GBRH01249184">
    <property type="protein sequence ID" value="JAD48711.1"/>
    <property type="molecule type" value="Transcribed_RNA"/>
</dbReference>
<dbReference type="AlphaFoldDB" id="A0A0A9AC75"/>
<accession>A0A0A9AC75</accession>
<protein>
    <submittedName>
        <fullName evidence="1">Uncharacterized protein</fullName>
    </submittedName>
</protein>
<proteinExistence type="predicted"/>